<evidence type="ECO:0000256" key="1">
    <source>
        <dbReference type="SAM" id="Phobius"/>
    </source>
</evidence>
<dbReference type="AlphaFoldDB" id="A0A6A4IEZ1"/>
<feature type="transmembrane region" description="Helical" evidence="1">
    <location>
        <begin position="47"/>
        <end position="65"/>
    </location>
</feature>
<protein>
    <submittedName>
        <fullName evidence="2">Uncharacterized protein</fullName>
    </submittedName>
</protein>
<proteinExistence type="predicted"/>
<evidence type="ECO:0000313" key="2">
    <source>
        <dbReference type="EMBL" id="KAE9407667.1"/>
    </source>
</evidence>
<gene>
    <name evidence="2" type="ORF">BT96DRAFT_81058</name>
</gene>
<keyword evidence="3" id="KW-1185">Reference proteome</keyword>
<reference evidence="2" key="1">
    <citation type="journal article" date="2019" name="Environ. Microbiol.">
        <title>Fungal ecological strategies reflected in gene transcription - a case study of two litter decomposers.</title>
        <authorList>
            <person name="Barbi F."/>
            <person name="Kohler A."/>
            <person name="Barry K."/>
            <person name="Baskaran P."/>
            <person name="Daum C."/>
            <person name="Fauchery L."/>
            <person name="Ihrmark K."/>
            <person name="Kuo A."/>
            <person name="LaButti K."/>
            <person name="Lipzen A."/>
            <person name="Morin E."/>
            <person name="Grigoriev I.V."/>
            <person name="Henrissat B."/>
            <person name="Lindahl B."/>
            <person name="Martin F."/>
        </authorList>
    </citation>
    <scope>NUCLEOTIDE SEQUENCE</scope>
    <source>
        <strain evidence="2">JB14</strain>
    </source>
</reference>
<name>A0A6A4IEZ1_9AGAR</name>
<accession>A0A6A4IEZ1</accession>
<keyword evidence="1" id="KW-0472">Membrane</keyword>
<keyword evidence="1" id="KW-1133">Transmembrane helix</keyword>
<sequence length="74" mass="8766">MFPIDAYIDGYIMDILCNVVSKERFNSNNVERGAACFFRPTRTLMKLFFMIYVTLIKCNVSAYSWPRKKMVHLF</sequence>
<organism evidence="2 3">
    <name type="scientific">Gymnopus androsaceus JB14</name>
    <dbReference type="NCBI Taxonomy" id="1447944"/>
    <lineage>
        <taxon>Eukaryota</taxon>
        <taxon>Fungi</taxon>
        <taxon>Dikarya</taxon>
        <taxon>Basidiomycota</taxon>
        <taxon>Agaricomycotina</taxon>
        <taxon>Agaricomycetes</taxon>
        <taxon>Agaricomycetidae</taxon>
        <taxon>Agaricales</taxon>
        <taxon>Marasmiineae</taxon>
        <taxon>Omphalotaceae</taxon>
        <taxon>Gymnopus</taxon>
    </lineage>
</organism>
<dbReference type="Proteomes" id="UP000799118">
    <property type="component" value="Unassembled WGS sequence"/>
</dbReference>
<dbReference type="EMBL" id="ML769394">
    <property type="protein sequence ID" value="KAE9407667.1"/>
    <property type="molecule type" value="Genomic_DNA"/>
</dbReference>
<evidence type="ECO:0000313" key="3">
    <source>
        <dbReference type="Proteomes" id="UP000799118"/>
    </source>
</evidence>
<keyword evidence="1" id="KW-0812">Transmembrane</keyword>